<keyword evidence="2" id="KW-0548">Nucleotidyltransferase</keyword>
<dbReference type="InterPro" id="IPR041373">
    <property type="entry name" value="RT_RNaseH"/>
</dbReference>
<evidence type="ECO:0000256" key="5">
    <source>
        <dbReference type="ARBA" id="ARBA00022801"/>
    </source>
</evidence>
<evidence type="ECO:0000313" key="9">
    <source>
        <dbReference type="EMBL" id="KAK0590096.1"/>
    </source>
</evidence>
<evidence type="ECO:0000256" key="3">
    <source>
        <dbReference type="ARBA" id="ARBA00022722"/>
    </source>
</evidence>
<reference evidence="9" key="1">
    <citation type="journal article" date="2022" name="Plant J.">
        <title>Strategies of tolerance reflected in two North American maple genomes.</title>
        <authorList>
            <person name="McEvoy S.L."/>
            <person name="Sezen U.U."/>
            <person name="Trouern-Trend A."/>
            <person name="McMahon S.M."/>
            <person name="Schaberg P.G."/>
            <person name="Yang J."/>
            <person name="Wegrzyn J.L."/>
            <person name="Swenson N.G."/>
        </authorList>
    </citation>
    <scope>NUCLEOTIDE SEQUENCE</scope>
    <source>
        <strain evidence="9">NS2018</strain>
    </source>
</reference>
<proteinExistence type="predicted"/>
<dbReference type="SUPFAM" id="SSF56672">
    <property type="entry name" value="DNA/RNA polymerases"/>
    <property type="match status" value="1"/>
</dbReference>
<protein>
    <submittedName>
        <fullName evidence="9">Uncharacterized protein</fullName>
    </submittedName>
</protein>
<dbReference type="PANTHER" id="PTHR37984:SF5">
    <property type="entry name" value="PROTEIN NYNRIN-LIKE"/>
    <property type="match status" value="1"/>
</dbReference>
<feature type="domain" description="Integrase zinc-binding" evidence="8">
    <location>
        <begin position="303"/>
        <end position="341"/>
    </location>
</feature>
<dbReference type="PANTHER" id="PTHR37984">
    <property type="entry name" value="PROTEIN CBG26694"/>
    <property type="match status" value="1"/>
</dbReference>
<keyword evidence="1" id="KW-0808">Transferase</keyword>
<dbReference type="GO" id="GO:0003964">
    <property type="term" value="F:RNA-directed DNA polymerase activity"/>
    <property type="evidence" value="ECO:0007669"/>
    <property type="project" value="UniProtKB-KW"/>
</dbReference>
<accession>A0AA39VTK2</accession>
<keyword evidence="5" id="KW-0378">Hydrolase</keyword>
<evidence type="ECO:0000256" key="4">
    <source>
        <dbReference type="ARBA" id="ARBA00022759"/>
    </source>
</evidence>
<sequence length="342" mass="39093">MVANEFLDVFLDDLSGTPPNREIEFKIDLFPGTSPISKTPYRMAPTELHELKQQLQELLDKGFIRPSVSPWGAPVLFVKKKDGMLTNPSGTSGYVIYSDASLKGLGCVLMQNGRVVAYASRQLKPYELNYPMHDLELATVVFALKIWRHYLYGERCEIFTYHKSLKYFFTQKELNMRQRRWLELVKDYDCVISYHLGKANVMADALSRKSAGSSAALIATQKEIMWDLENFNIEVVNAGSDGFLGMIVVQPTLIERIKKEQIDDGNLRKIMEDVAAGKRVSFSVSDDGVLWHGERLCVPNSVDLKNEILSEAHKSLYSVHPGSTKMYRDLRVHYWWVNMKRV</sequence>
<dbReference type="GO" id="GO:0016787">
    <property type="term" value="F:hydrolase activity"/>
    <property type="evidence" value="ECO:0007669"/>
    <property type="project" value="UniProtKB-KW"/>
</dbReference>
<evidence type="ECO:0000256" key="6">
    <source>
        <dbReference type="ARBA" id="ARBA00022918"/>
    </source>
</evidence>
<gene>
    <name evidence="9" type="ORF">LWI29_022628</name>
</gene>
<dbReference type="Gene3D" id="1.10.340.70">
    <property type="match status" value="1"/>
</dbReference>
<keyword evidence="6" id="KW-0695">RNA-directed DNA polymerase</keyword>
<dbReference type="AlphaFoldDB" id="A0AA39VTK2"/>
<comment type="caution">
    <text evidence="9">The sequence shown here is derived from an EMBL/GenBank/DDBJ whole genome shotgun (WGS) entry which is preliminary data.</text>
</comment>
<keyword evidence="3" id="KW-0540">Nuclease</keyword>
<evidence type="ECO:0000313" key="10">
    <source>
        <dbReference type="Proteomes" id="UP001168877"/>
    </source>
</evidence>
<evidence type="ECO:0000256" key="2">
    <source>
        <dbReference type="ARBA" id="ARBA00022695"/>
    </source>
</evidence>
<dbReference type="Gene3D" id="3.10.10.10">
    <property type="entry name" value="HIV Type 1 Reverse Transcriptase, subunit A, domain 1"/>
    <property type="match status" value="1"/>
</dbReference>
<evidence type="ECO:0000259" key="7">
    <source>
        <dbReference type="Pfam" id="PF17917"/>
    </source>
</evidence>
<evidence type="ECO:0000256" key="1">
    <source>
        <dbReference type="ARBA" id="ARBA00022679"/>
    </source>
</evidence>
<dbReference type="InterPro" id="IPR041588">
    <property type="entry name" value="Integrase_H2C2"/>
</dbReference>
<dbReference type="CDD" id="cd09274">
    <property type="entry name" value="RNase_HI_RT_Ty3"/>
    <property type="match status" value="1"/>
</dbReference>
<feature type="domain" description="Reverse transcriptase RNase H-like" evidence="7">
    <location>
        <begin position="94"/>
        <end position="188"/>
    </location>
</feature>
<dbReference type="GO" id="GO:0004519">
    <property type="term" value="F:endonuclease activity"/>
    <property type="evidence" value="ECO:0007669"/>
    <property type="project" value="UniProtKB-KW"/>
</dbReference>
<dbReference type="EMBL" id="JAUESC010000381">
    <property type="protein sequence ID" value="KAK0590096.1"/>
    <property type="molecule type" value="Genomic_DNA"/>
</dbReference>
<reference evidence="9" key="2">
    <citation type="submission" date="2023-06" db="EMBL/GenBank/DDBJ databases">
        <authorList>
            <person name="Swenson N.G."/>
            <person name="Wegrzyn J.L."/>
            <person name="Mcevoy S.L."/>
        </authorList>
    </citation>
    <scope>NUCLEOTIDE SEQUENCE</scope>
    <source>
        <strain evidence="9">NS2018</strain>
        <tissue evidence="9">Leaf</tissue>
    </source>
</reference>
<dbReference type="InterPro" id="IPR050951">
    <property type="entry name" value="Retrovirus_Pol_polyprotein"/>
</dbReference>
<dbReference type="Pfam" id="PF17921">
    <property type="entry name" value="Integrase_H2C2"/>
    <property type="match status" value="1"/>
</dbReference>
<evidence type="ECO:0000259" key="8">
    <source>
        <dbReference type="Pfam" id="PF17921"/>
    </source>
</evidence>
<dbReference type="Proteomes" id="UP001168877">
    <property type="component" value="Unassembled WGS sequence"/>
</dbReference>
<name>A0AA39VTK2_ACESA</name>
<dbReference type="Pfam" id="PF17917">
    <property type="entry name" value="RT_RNaseH"/>
    <property type="match status" value="1"/>
</dbReference>
<dbReference type="InterPro" id="IPR043502">
    <property type="entry name" value="DNA/RNA_pol_sf"/>
</dbReference>
<keyword evidence="4" id="KW-0255">Endonuclease</keyword>
<organism evidence="9 10">
    <name type="scientific">Acer saccharum</name>
    <name type="common">Sugar maple</name>
    <dbReference type="NCBI Taxonomy" id="4024"/>
    <lineage>
        <taxon>Eukaryota</taxon>
        <taxon>Viridiplantae</taxon>
        <taxon>Streptophyta</taxon>
        <taxon>Embryophyta</taxon>
        <taxon>Tracheophyta</taxon>
        <taxon>Spermatophyta</taxon>
        <taxon>Magnoliopsida</taxon>
        <taxon>eudicotyledons</taxon>
        <taxon>Gunneridae</taxon>
        <taxon>Pentapetalae</taxon>
        <taxon>rosids</taxon>
        <taxon>malvids</taxon>
        <taxon>Sapindales</taxon>
        <taxon>Sapindaceae</taxon>
        <taxon>Hippocastanoideae</taxon>
        <taxon>Acereae</taxon>
        <taxon>Acer</taxon>
    </lineage>
</organism>
<keyword evidence="10" id="KW-1185">Reference proteome</keyword>